<keyword evidence="7" id="KW-1185">Reference proteome</keyword>
<reference evidence="7" key="1">
    <citation type="journal article" date="2019" name="Int. J. Syst. Evol. Microbiol.">
        <title>The Global Catalogue of Microorganisms (GCM) 10K type strain sequencing project: providing services to taxonomists for standard genome sequencing and annotation.</title>
        <authorList>
            <consortium name="The Broad Institute Genomics Platform"/>
            <consortium name="The Broad Institute Genome Sequencing Center for Infectious Disease"/>
            <person name="Wu L."/>
            <person name="Ma J."/>
        </authorList>
    </citation>
    <scope>NUCLEOTIDE SEQUENCE [LARGE SCALE GENOMIC DNA]</scope>
    <source>
        <strain evidence="7">CGMCC 1.12922</strain>
    </source>
</reference>
<dbReference type="RefSeq" id="WP_188528450.1">
    <property type="nucleotide sequence ID" value="NZ_BMGI01000004.1"/>
</dbReference>
<feature type="domain" description="HTH lysR-type" evidence="5">
    <location>
        <begin position="3"/>
        <end position="60"/>
    </location>
</feature>
<dbReference type="PANTHER" id="PTHR30537:SF3">
    <property type="entry name" value="TRANSCRIPTIONAL REGULATORY PROTEIN"/>
    <property type="match status" value="1"/>
</dbReference>
<dbReference type="Proteomes" id="UP000617355">
    <property type="component" value="Unassembled WGS sequence"/>
</dbReference>
<dbReference type="Gene3D" id="3.40.190.10">
    <property type="entry name" value="Periplasmic binding protein-like II"/>
    <property type="match status" value="1"/>
</dbReference>
<gene>
    <name evidence="6" type="ORF">GCM10011358_26120</name>
</gene>
<proteinExistence type="inferred from homology"/>
<dbReference type="InterPro" id="IPR058163">
    <property type="entry name" value="LysR-type_TF_proteobact-type"/>
</dbReference>
<dbReference type="PROSITE" id="PS50931">
    <property type="entry name" value="HTH_LYSR"/>
    <property type="match status" value="1"/>
</dbReference>
<keyword evidence="3" id="KW-0238">DNA-binding</keyword>
<dbReference type="PANTHER" id="PTHR30537">
    <property type="entry name" value="HTH-TYPE TRANSCRIPTIONAL REGULATOR"/>
    <property type="match status" value="1"/>
</dbReference>
<dbReference type="Gene3D" id="1.10.10.10">
    <property type="entry name" value="Winged helix-like DNA-binding domain superfamily/Winged helix DNA-binding domain"/>
    <property type="match status" value="1"/>
</dbReference>
<dbReference type="InterPro" id="IPR036390">
    <property type="entry name" value="WH_DNA-bd_sf"/>
</dbReference>
<keyword evidence="4" id="KW-0804">Transcription</keyword>
<evidence type="ECO:0000256" key="3">
    <source>
        <dbReference type="ARBA" id="ARBA00023125"/>
    </source>
</evidence>
<evidence type="ECO:0000256" key="4">
    <source>
        <dbReference type="ARBA" id="ARBA00023163"/>
    </source>
</evidence>
<dbReference type="InterPro" id="IPR000847">
    <property type="entry name" value="LysR_HTH_N"/>
</dbReference>
<sequence>METNWDDLKYLLAVAEHRTLSGAAESLGSNVTTVSRRVKRLEEEVGCVLMERSGEGWRPTAMAKSLIATARTMRAAMMTAEYSLARGARDLSGQVMISSKPFVNSLALVPAVPAFLADNPALEVQLDYTTKPYSLARGEADLALQYPEPCEGRLVRRKLATFRIGIYRPPGAGPAPGWLGLSRTMQGNPFMQHAHKHLAGAPAARFHSLLSLADAMRLCGLAGPLPTCVAGLHDDLEPIQRPDDFGEGHIWLVYHETRRDDPRIERVISWLEGIFPNPRGCVCGLCD</sequence>
<dbReference type="SUPFAM" id="SSF53850">
    <property type="entry name" value="Periplasmic binding protein-like II"/>
    <property type="match status" value="1"/>
</dbReference>
<dbReference type="EMBL" id="BMGI01000004">
    <property type="protein sequence ID" value="GGD41053.1"/>
    <property type="molecule type" value="Genomic_DNA"/>
</dbReference>
<dbReference type="InterPro" id="IPR036388">
    <property type="entry name" value="WH-like_DNA-bd_sf"/>
</dbReference>
<keyword evidence="2" id="KW-0805">Transcription regulation</keyword>
<organism evidence="6 7">
    <name type="scientific">Sinisalibacter lacisalsi</name>
    <dbReference type="NCBI Taxonomy" id="1526570"/>
    <lineage>
        <taxon>Bacteria</taxon>
        <taxon>Pseudomonadati</taxon>
        <taxon>Pseudomonadota</taxon>
        <taxon>Alphaproteobacteria</taxon>
        <taxon>Rhodobacterales</taxon>
        <taxon>Roseobacteraceae</taxon>
        <taxon>Sinisalibacter</taxon>
    </lineage>
</organism>
<evidence type="ECO:0000256" key="1">
    <source>
        <dbReference type="ARBA" id="ARBA00009437"/>
    </source>
</evidence>
<comment type="similarity">
    <text evidence="1">Belongs to the LysR transcriptional regulatory family.</text>
</comment>
<evidence type="ECO:0000259" key="5">
    <source>
        <dbReference type="PROSITE" id="PS50931"/>
    </source>
</evidence>
<dbReference type="SUPFAM" id="SSF46785">
    <property type="entry name" value="Winged helix' DNA-binding domain"/>
    <property type="match status" value="1"/>
</dbReference>
<evidence type="ECO:0000256" key="2">
    <source>
        <dbReference type="ARBA" id="ARBA00023015"/>
    </source>
</evidence>
<dbReference type="InterPro" id="IPR005119">
    <property type="entry name" value="LysR_subst-bd"/>
</dbReference>
<accession>A0ABQ1QS91</accession>
<comment type="caution">
    <text evidence="6">The sequence shown here is derived from an EMBL/GenBank/DDBJ whole genome shotgun (WGS) entry which is preliminary data.</text>
</comment>
<dbReference type="Pfam" id="PF03466">
    <property type="entry name" value="LysR_substrate"/>
    <property type="match status" value="1"/>
</dbReference>
<name>A0ABQ1QS91_9RHOB</name>
<protein>
    <submittedName>
        <fullName evidence="6">LysR family transcriptional regulator</fullName>
    </submittedName>
</protein>
<evidence type="ECO:0000313" key="6">
    <source>
        <dbReference type="EMBL" id="GGD41053.1"/>
    </source>
</evidence>
<evidence type="ECO:0000313" key="7">
    <source>
        <dbReference type="Proteomes" id="UP000617355"/>
    </source>
</evidence>
<dbReference type="Pfam" id="PF00126">
    <property type="entry name" value="HTH_1"/>
    <property type="match status" value="1"/>
</dbReference>